<dbReference type="Gene3D" id="3.10.350.10">
    <property type="entry name" value="LysM domain"/>
    <property type="match status" value="1"/>
</dbReference>
<dbReference type="AlphaFoldDB" id="A0A7X1TME5"/>
<keyword evidence="2" id="KW-0472">Membrane</keyword>
<dbReference type="InterPro" id="IPR018392">
    <property type="entry name" value="LysM"/>
</dbReference>
<sequence>MMSRTDAVSAGLILVCGGIVALAGRALAARSITQGMASVEGFIGAAISVIGVVAVIWWVLTLLVAIASDLVLRRGPSTAARLAQRCTPAVMRRLAAALVGINLVAVPAVAHGAHPDPSSMERTSASVPLQVAQAHPPLMGNLRSLPAAAPASKVAASPSWSPVPVAGTSATGPAEERAAVSPGWKPAPMPTAGGMLAPTPMRSDLDGVAVVVVPGDSLWSIVERHLGPLSTAADVAEAWPAWYDTNRTIIGEDPSLLLPGQVLRAPRT</sequence>
<feature type="transmembrane region" description="Helical" evidence="2">
    <location>
        <begin position="93"/>
        <end position="113"/>
    </location>
</feature>
<feature type="region of interest" description="Disordered" evidence="1">
    <location>
        <begin position="155"/>
        <end position="186"/>
    </location>
</feature>
<dbReference type="Proteomes" id="UP000326464">
    <property type="component" value="Unassembled WGS sequence"/>
</dbReference>
<dbReference type="EMBL" id="VJXX01000001">
    <property type="protein sequence ID" value="MPY09537.1"/>
    <property type="molecule type" value="Genomic_DNA"/>
</dbReference>
<dbReference type="CDD" id="cd00118">
    <property type="entry name" value="LysM"/>
    <property type="match status" value="1"/>
</dbReference>
<comment type="caution">
    <text evidence="3">The sequence shown here is derived from an EMBL/GenBank/DDBJ whole genome shotgun (WGS) entry which is preliminary data.</text>
</comment>
<evidence type="ECO:0008006" key="5">
    <source>
        <dbReference type="Google" id="ProtNLM"/>
    </source>
</evidence>
<proteinExistence type="predicted"/>
<gene>
    <name evidence="3" type="ORF">FNH21_02170</name>
</gene>
<feature type="compositionally biased region" description="Low complexity" evidence="1">
    <location>
        <begin position="155"/>
        <end position="166"/>
    </location>
</feature>
<dbReference type="OrthoDB" id="3210682at2"/>
<keyword evidence="2" id="KW-1133">Transmembrane helix</keyword>
<evidence type="ECO:0000256" key="1">
    <source>
        <dbReference type="SAM" id="MobiDB-lite"/>
    </source>
</evidence>
<name>A0A7X1TME5_9MICC</name>
<keyword evidence="2" id="KW-0812">Transmembrane</keyword>
<keyword evidence="4" id="KW-1185">Reference proteome</keyword>
<evidence type="ECO:0000313" key="3">
    <source>
        <dbReference type="EMBL" id="MPY09537.1"/>
    </source>
</evidence>
<organism evidence="3 4">
    <name type="scientific">Arthrobacter bussei</name>
    <dbReference type="NCBI Taxonomy" id="2594179"/>
    <lineage>
        <taxon>Bacteria</taxon>
        <taxon>Bacillati</taxon>
        <taxon>Actinomycetota</taxon>
        <taxon>Actinomycetes</taxon>
        <taxon>Micrococcales</taxon>
        <taxon>Micrococcaceae</taxon>
        <taxon>Arthrobacter</taxon>
    </lineage>
</organism>
<dbReference type="InterPro" id="IPR036779">
    <property type="entry name" value="LysM_dom_sf"/>
</dbReference>
<evidence type="ECO:0000256" key="2">
    <source>
        <dbReference type="SAM" id="Phobius"/>
    </source>
</evidence>
<evidence type="ECO:0000313" key="4">
    <source>
        <dbReference type="Proteomes" id="UP000326464"/>
    </source>
</evidence>
<reference evidence="4" key="1">
    <citation type="submission" date="2019-07" db="EMBL/GenBank/DDBJ databases">
        <title>Arthrobacter KR32 sp. nov., isolated from mountain cheese made of cows milk.</title>
        <authorList>
            <person name="Flegler A."/>
        </authorList>
    </citation>
    <scope>NUCLEOTIDE SEQUENCE [LARGE SCALE GENOMIC DNA]</scope>
    <source>
        <strain evidence="4">KR32</strain>
    </source>
</reference>
<accession>A0A7X1TME5</accession>
<protein>
    <recommendedName>
        <fullName evidence="5">LysM domain-containing protein</fullName>
    </recommendedName>
</protein>
<feature type="transmembrane region" description="Helical" evidence="2">
    <location>
        <begin position="44"/>
        <end position="72"/>
    </location>
</feature>